<evidence type="ECO:0000256" key="2">
    <source>
        <dbReference type="ARBA" id="ARBA00040688"/>
    </source>
</evidence>
<dbReference type="CDD" id="cd01012">
    <property type="entry name" value="YcaC_related"/>
    <property type="match status" value="1"/>
</dbReference>
<dbReference type="OrthoDB" id="269496at2759"/>
<dbReference type="Pfam" id="PF00857">
    <property type="entry name" value="Isochorismatase"/>
    <property type="match status" value="1"/>
</dbReference>
<protein>
    <recommendedName>
        <fullName evidence="2">Isochorismatase domain-containing protein 1</fullName>
    </recommendedName>
</protein>
<dbReference type="PANTHER" id="PTHR14119">
    <property type="entry name" value="HYDROLASE"/>
    <property type="match status" value="1"/>
</dbReference>
<dbReference type="Gene3D" id="3.40.50.850">
    <property type="entry name" value="Isochorismatase-like"/>
    <property type="match status" value="1"/>
</dbReference>
<dbReference type="AlphaFoldDB" id="A0A7R8W4D1"/>
<feature type="domain" description="Isochorismatase-like" evidence="3">
    <location>
        <begin position="16"/>
        <end position="165"/>
    </location>
</feature>
<evidence type="ECO:0000256" key="1">
    <source>
        <dbReference type="ARBA" id="ARBA00006336"/>
    </source>
</evidence>
<dbReference type="SUPFAM" id="SSF52499">
    <property type="entry name" value="Isochorismatase-like hydrolases"/>
    <property type="match status" value="1"/>
</dbReference>
<dbReference type="InterPro" id="IPR000868">
    <property type="entry name" value="Isochorismatase-like_dom"/>
</dbReference>
<accession>A0A7R8W4D1</accession>
<reference evidence="4" key="1">
    <citation type="submission" date="2020-11" db="EMBL/GenBank/DDBJ databases">
        <authorList>
            <person name="Tran Van P."/>
        </authorList>
    </citation>
    <scope>NUCLEOTIDE SEQUENCE</scope>
</reference>
<dbReference type="InterPro" id="IPR036380">
    <property type="entry name" value="Isochorismatase-like_sf"/>
</dbReference>
<dbReference type="InterPro" id="IPR050993">
    <property type="entry name" value="Isochorismatase_domain"/>
</dbReference>
<evidence type="ECO:0000313" key="4">
    <source>
        <dbReference type="EMBL" id="CAD7224576.1"/>
    </source>
</evidence>
<evidence type="ECO:0000259" key="3">
    <source>
        <dbReference type="Pfam" id="PF00857"/>
    </source>
</evidence>
<sequence>MSSSMSSGEVNEESCIFFVCDIQERFRPAISHFNEIVETASRLLKASKILNIPVIVTEQYPEKLGSTVKELDISHVPPENVIPKQDFTMLTEEVKQRLRDMPTRNTVVLFGIESHICVEQTAVHLRQEGYSVHVVADGSSSRSPEDRLLAYERHRQYGCLVTTHETVLFWLLKSNKHPNFKEVQKLILKPNKPTGVVDPRLWTVHSLRSENNAE</sequence>
<dbReference type="EMBL" id="OB660401">
    <property type="protein sequence ID" value="CAD7224576.1"/>
    <property type="molecule type" value="Genomic_DNA"/>
</dbReference>
<organism evidence="4">
    <name type="scientific">Cyprideis torosa</name>
    <dbReference type="NCBI Taxonomy" id="163714"/>
    <lineage>
        <taxon>Eukaryota</taxon>
        <taxon>Metazoa</taxon>
        <taxon>Ecdysozoa</taxon>
        <taxon>Arthropoda</taxon>
        <taxon>Crustacea</taxon>
        <taxon>Oligostraca</taxon>
        <taxon>Ostracoda</taxon>
        <taxon>Podocopa</taxon>
        <taxon>Podocopida</taxon>
        <taxon>Cytherocopina</taxon>
        <taxon>Cytheroidea</taxon>
        <taxon>Cytherideidae</taxon>
        <taxon>Cyprideis</taxon>
    </lineage>
</organism>
<comment type="similarity">
    <text evidence="1">Belongs to the isochorismatase family.</text>
</comment>
<dbReference type="PANTHER" id="PTHR14119:SF17">
    <property type="entry name" value="ISOCHORISMATASE DOMAIN-CONTAINING PROTEIN 1"/>
    <property type="match status" value="1"/>
</dbReference>
<gene>
    <name evidence="4" type="ORF">CTOB1V02_LOCUS2533</name>
</gene>
<name>A0A7R8W4D1_9CRUS</name>
<dbReference type="FunFam" id="3.40.50.850:FF:000001">
    <property type="entry name" value="Isochorismatase domain-containing protein 1"/>
    <property type="match status" value="1"/>
</dbReference>
<proteinExistence type="inferred from homology"/>